<dbReference type="Proteomes" id="UP000319130">
    <property type="component" value="Unassembled WGS sequence"/>
</dbReference>
<feature type="transmembrane region" description="Helical" evidence="1">
    <location>
        <begin position="20"/>
        <end position="41"/>
    </location>
</feature>
<keyword evidence="1" id="KW-0812">Transmembrane</keyword>
<protein>
    <recommendedName>
        <fullName evidence="4">PilN domain-containing protein</fullName>
    </recommendedName>
</protein>
<proteinExistence type="predicted"/>
<keyword evidence="1" id="KW-1133">Transmembrane helix</keyword>
<gene>
    <name evidence="2" type="ORF">E3J48_07565</name>
</gene>
<evidence type="ECO:0000313" key="2">
    <source>
        <dbReference type="EMBL" id="TET59691.1"/>
    </source>
</evidence>
<reference evidence="2 3" key="1">
    <citation type="submission" date="2019-03" db="EMBL/GenBank/DDBJ databases">
        <title>Metabolic potential of uncultured bacteria and archaea associated with petroleum seepage in deep-sea sediments.</title>
        <authorList>
            <person name="Dong X."/>
            <person name="Hubert C."/>
        </authorList>
    </citation>
    <scope>NUCLEOTIDE SEQUENCE [LARGE SCALE GENOMIC DNA]</scope>
    <source>
        <strain evidence="2">E29_bin52</strain>
    </source>
</reference>
<dbReference type="EMBL" id="SOIZ01000344">
    <property type="protein sequence ID" value="TET59691.1"/>
    <property type="molecule type" value="Genomic_DNA"/>
</dbReference>
<comment type="caution">
    <text evidence="2">The sequence shown here is derived from an EMBL/GenBank/DDBJ whole genome shotgun (WGS) entry which is preliminary data.</text>
</comment>
<accession>A0A523VY84</accession>
<organism evidence="2 3">
    <name type="scientific">Aerophobetes bacterium</name>
    <dbReference type="NCBI Taxonomy" id="2030807"/>
    <lineage>
        <taxon>Bacteria</taxon>
        <taxon>Candidatus Aerophobota</taxon>
    </lineage>
</organism>
<evidence type="ECO:0008006" key="4">
    <source>
        <dbReference type="Google" id="ProtNLM"/>
    </source>
</evidence>
<evidence type="ECO:0000256" key="1">
    <source>
        <dbReference type="SAM" id="Phobius"/>
    </source>
</evidence>
<evidence type="ECO:0000313" key="3">
    <source>
        <dbReference type="Proteomes" id="UP000319130"/>
    </source>
</evidence>
<sequence length="218" mass="25143">MKLQLNVIRGRGISSRAKSLRRILFACLLLVFMLLMMWFGYAYRDNYYEIKDNEVSLALISEKISSLNEEAFRIVEYKREWDFLHRRVSLSRALRGSQIWWTPKLQGLSELMPENIWMESLSLKRSPPPPKPAPSSEVEASPTEVRSSMTLLLQGFALPGDDRGLRSIENFAQQLKGHPAFGELIREINLTTARRIEKEEVSVMSFRLSLGLVAEKRL</sequence>
<name>A0A523VY84_UNCAE</name>
<keyword evidence="1" id="KW-0472">Membrane</keyword>
<dbReference type="AlphaFoldDB" id="A0A523VY84"/>